<dbReference type="RefSeq" id="XP_020112996.1">
    <property type="nucleotide sequence ID" value="XM_020257407.1"/>
</dbReference>
<dbReference type="Pfam" id="PF16686">
    <property type="entry name" value="POT1PC"/>
    <property type="match status" value="1"/>
</dbReference>
<evidence type="ECO:0000256" key="5">
    <source>
        <dbReference type="ARBA" id="ARBA00022454"/>
    </source>
</evidence>
<keyword evidence="8" id="KW-0539">Nucleus</keyword>
<dbReference type="GO" id="GO:0000783">
    <property type="term" value="C:nuclear telomere cap complex"/>
    <property type="evidence" value="ECO:0007669"/>
    <property type="project" value="TreeGrafter"/>
</dbReference>
<evidence type="ECO:0000256" key="7">
    <source>
        <dbReference type="ARBA" id="ARBA00023125"/>
    </source>
</evidence>
<dbReference type="GO" id="GO:0010521">
    <property type="term" value="F:telomerase inhibitor activity"/>
    <property type="evidence" value="ECO:0007669"/>
    <property type="project" value="TreeGrafter"/>
</dbReference>
<dbReference type="InterPro" id="IPR032042">
    <property type="entry name" value="POT1PC"/>
</dbReference>
<evidence type="ECO:0000256" key="3">
    <source>
        <dbReference type="ARBA" id="ARBA00008442"/>
    </source>
</evidence>
<dbReference type="Gene3D" id="2.40.50.140">
    <property type="entry name" value="Nucleic acid-binding proteins"/>
    <property type="match status" value="2"/>
</dbReference>
<protein>
    <recommendedName>
        <fullName evidence="4">Protection of telomeres protein 1</fullName>
    </recommendedName>
</protein>
<comment type="subcellular location">
    <subcellularLocation>
        <location evidence="2">Chromosome</location>
        <location evidence="2">Telomere</location>
    </subcellularLocation>
    <subcellularLocation>
        <location evidence="1">Nucleus</location>
    </subcellularLocation>
</comment>
<keyword evidence="6" id="KW-0779">Telomere</keyword>
<evidence type="ECO:0000313" key="10">
    <source>
        <dbReference type="Proteomes" id="UP000515123"/>
    </source>
</evidence>
<proteinExistence type="inferred from homology"/>
<dbReference type="InterPro" id="IPR011564">
    <property type="entry name" value="Telomer_end-bd_POT1/Cdc13"/>
</dbReference>
<evidence type="ECO:0000259" key="9">
    <source>
        <dbReference type="SMART" id="SM00976"/>
    </source>
</evidence>
<gene>
    <name evidence="11" type="primary">LOC109727330</name>
</gene>
<dbReference type="SMART" id="SM00976">
    <property type="entry name" value="Telo_bind"/>
    <property type="match status" value="1"/>
</dbReference>
<dbReference type="InterPro" id="IPR028389">
    <property type="entry name" value="POT1"/>
</dbReference>
<reference evidence="11" key="2">
    <citation type="submission" date="2025-08" db="UniProtKB">
        <authorList>
            <consortium name="RefSeq"/>
        </authorList>
    </citation>
    <scope>IDENTIFICATION</scope>
    <source>
        <tissue evidence="11">Leaf</tissue>
    </source>
</reference>
<dbReference type="PANTHER" id="PTHR14513:SF0">
    <property type="entry name" value="PROTECTION OF TELOMERES PROTEIN 1"/>
    <property type="match status" value="1"/>
</dbReference>
<evidence type="ECO:0000256" key="8">
    <source>
        <dbReference type="ARBA" id="ARBA00023242"/>
    </source>
</evidence>
<evidence type="ECO:0000313" key="11">
    <source>
        <dbReference type="RefSeq" id="XP_020112996.1"/>
    </source>
</evidence>
<keyword evidence="5" id="KW-0158">Chromosome</keyword>
<dbReference type="GeneID" id="109727330"/>
<dbReference type="SUPFAM" id="SSF50249">
    <property type="entry name" value="Nucleic acid-binding proteins"/>
    <property type="match status" value="2"/>
</dbReference>
<dbReference type="Proteomes" id="UP000515123">
    <property type="component" value="Linkage group 22"/>
</dbReference>
<dbReference type="InterPro" id="IPR012340">
    <property type="entry name" value="NA-bd_OB-fold"/>
</dbReference>
<dbReference type="GO" id="GO:0098505">
    <property type="term" value="F:G-rich strand telomeric DNA binding"/>
    <property type="evidence" value="ECO:0007669"/>
    <property type="project" value="TreeGrafter"/>
</dbReference>
<dbReference type="Pfam" id="PF25507">
    <property type="entry name" value="OB_POT1A"/>
    <property type="match status" value="1"/>
</dbReference>
<feature type="domain" description="Telomeric single stranded DNA binding POT1/Cdc13" evidence="9">
    <location>
        <begin position="17"/>
        <end position="152"/>
    </location>
</feature>
<dbReference type="InterPro" id="IPR057620">
    <property type="entry name" value="POT1A/B-like_OB"/>
</dbReference>
<dbReference type="OrthoDB" id="2186770at2759"/>
<comment type="similarity">
    <text evidence="3">Belongs to the telombin family.</text>
</comment>
<dbReference type="PANTHER" id="PTHR14513">
    <property type="entry name" value="PROTECTION OF TELOMERES 1"/>
    <property type="match status" value="1"/>
</dbReference>
<dbReference type="GO" id="GO:0032210">
    <property type="term" value="P:regulation of telomere maintenance via telomerase"/>
    <property type="evidence" value="ECO:0007669"/>
    <property type="project" value="TreeGrafter"/>
</dbReference>
<keyword evidence="7" id="KW-0238">DNA-binding</keyword>
<evidence type="ECO:0000256" key="6">
    <source>
        <dbReference type="ARBA" id="ARBA00022895"/>
    </source>
</evidence>
<dbReference type="AlphaFoldDB" id="A0A6P5GWH3"/>
<sequence>MEMASTNGRDQSREYVYLPLVDALKSVGVRVNLFAVVSEIGAVRRSRGSDYVLTLKIMDQSYLAPGISVNFFSERPSKLPSVMLNGDIIGLQRVVMKIHNGDHYCVYNKRFSSFALFQGKMTEDCSPYQISPKFQQRDHDDEHLSQLRTLLIDHPPGAVLKEGELQLRRIKTHTLFDLVCKVLHICNTSNGEWILFVWDGTDAPPLMLQNDLNTEMTAPTPLRPEELLLSREVLCSFPPVGTVLRVFADKFFKEFPHLLNGGCWVRLCNINCEVQSGIWKGMLKVCSKIRLLSDDESTVLDCLKKYNARVKSQAERLPLTCFPWPSHILSVDGYCGIPATLMDSLTCKQVKHLVVCVVRVVSSCPWRAEDLRSPVGGHFRIRVILEDPTARIYAYIIKEQGEKFFGACSTQDALTRGMNALLGITGGSGGDPPPREPPWVLCCLRSYCLDESDPWGSRRYRIVNTRLSLYN</sequence>
<evidence type="ECO:0000256" key="2">
    <source>
        <dbReference type="ARBA" id="ARBA00004574"/>
    </source>
</evidence>
<dbReference type="CDD" id="cd04497">
    <property type="entry name" value="hPOT1_OB1_like"/>
    <property type="match status" value="1"/>
</dbReference>
<evidence type="ECO:0000256" key="1">
    <source>
        <dbReference type="ARBA" id="ARBA00004123"/>
    </source>
</evidence>
<evidence type="ECO:0000256" key="4">
    <source>
        <dbReference type="ARBA" id="ARBA00015253"/>
    </source>
</evidence>
<accession>A0A6P5GWH3</accession>
<dbReference type="GO" id="GO:0016233">
    <property type="term" value="P:telomere capping"/>
    <property type="evidence" value="ECO:0007669"/>
    <property type="project" value="TreeGrafter"/>
</dbReference>
<reference evidence="10" key="1">
    <citation type="journal article" date="2015" name="Nat. Genet.">
        <title>The pineapple genome and the evolution of CAM photosynthesis.</title>
        <authorList>
            <person name="Ming R."/>
            <person name="VanBuren R."/>
            <person name="Wai C.M."/>
            <person name="Tang H."/>
            <person name="Schatz M.C."/>
            <person name="Bowers J.E."/>
            <person name="Lyons E."/>
            <person name="Wang M.L."/>
            <person name="Chen J."/>
            <person name="Biggers E."/>
            <person name="Zhang J."/>
            <person name="Huang L."/>
            <person name="Zhang L."/>
            <person name="Miao W."/>
            <person name="Zhang J."/>
            <person name="Ye Z."/>
            <person name="Miao C."/>
            <person name="Lin Z."/>
            <person name="Wang H."/>
            <person name="Zhou H."/>
            <person name="Yim W.C."/>
            <person name="Priest H.D."/>
            <person name="Zheng C."/>
            <person name="Woodhouse M."/>
            <person name="Edger P.P."/>
            <person name="Guyot R."/>
            <person name="Guo H.B."/>
            <person name="Guo H."/>
            <person name="Zheng G."/>
            <person name="Singh R."/>
            <person name="Sharma A."/>
            <person name="Min X."/>
            <person name="Zheng Y."/>
            <person name="Lee H."/>
            <person name="Gurtowski J."/>
            <person name="Sedlazeck F.J."/>
            <person name="Harkess A."/>
            <person name="McKain M.R."/>
            <person name="Liao Z."/>
            <person name="Fang J."/>
            <person name="Liu J."/>
            <person name="Zhang X."/>
            <person name="Zhang Q."/>
            <person name="Hu W."/>
            <person name="Qin Y."/>
            <person name="Wang K."/>
            <person name="Chen L.Y."/>
            <person name="Shirley N."/>
            <person name="Lin Y.R."/>
            <person name="Liu L.Y."/>
            <person name="Hernandez A.G."/>
            <person name="Wright C.L."/>
            <person name="Bulone V."/>
            <person name="Tuskan G.A."/>
            <person name="Heath K."/>
            <person name="Zee F."/>
            <person name="Moore P.H."/>
            <person name="Sunkar R."/>
            <person name="Leebens-Mack J.H."/>
            <person name="Mockler T."/>
            <person name="Bennetzen J.L."/>
            <person name="Freeling M."/>
            <person name="Sankoff D."/>
            <person name="Paterson A.H."/>
            <person name="Zhu X."/>
            <person name="Yang X."/>
            <person name="Smith J.A."/>
            <person name="Cushman J.C."/>
            <person name="Paull R.E."/>
            <person name="Yu Q."/>
        </authorList>
    </citation>
    <scope>NUCLEOTIDE SEQUENCE [LARGE SCALE GENOMIC DNA]</scope>
    <source>
        <strain evidence="10">cv. F153</strain>
    </source>
</reference>
<keyword evidence="10" id="KW-1185">Reference proteome</keyword>
<dbReference type="Pfam" id="PF02765">
    <property type="entry name" value="POT1"/>
    <property type="match status" value="1"/>
</dbReference>
<organism evidence="10 11">
    <name type="scientific">Ananas comosus</name>
    <name type="common">Pineapple</name>
    <name type="synonym">Ananas ananas</name>
    <dbReference type="NCBI Taxonomy" id="4615"/>
    <lineage>
        <taxon>Eukaryota</taxon>
        <taxon>Viridiplantae</taxon>
        <taxon>Streptophyta</taxon>
        <taxon>Embryophyta</taxon>
        <taxon>Tracheophyta</taxon>
        <taxon>Spermatophyta</taxon>
        <taxon>Magnoliopsida</taxon>
        <taxon>Liliopsida</taxon>
        <taxon>Poales</taxon>
        <taxon>Bromeliaceae</taxon>
        <taxon>Bromelioideae</taxon>
        <taxon>Ananas</taxon>
    </lineage>
</organism>
<name>A0A6P5GWH3_ANACO</name>